<dbReference type="GO" id="GO:0004519">
    <property type="term" value="F:endonuclease activity"/>
    <property type="evidence" value="ECO:0007669"/>
    <property type="project" value="InterPro"/>
</dbReference>
<dbReference type="SUPFAM" id="SSF52540">
    <property type="entry name" value="P-loop containing nucleoside triphosphate hydrolases"/>
    <property type="match status" value="1"/>
</dbReference>
<dbReference type="InterPro" id="IPR027417">
    <property type="entry name" value="P-loop_NTPase"/>
</dbReference>
<comment type="caution">
    <text evidence="2">The sequence shown here is derived from an EMBL/GenBank/DDBJ whole genome shotgun (WGS) entry which is preliminary data.</text>
</comment>
<dbReference type="EMBL" id="WHUG01000001">
    <property type="protein sequence ID" value="MQA36645.1"/>
    <property type="molecule type" value="Genomic_DNA"/>
</dbReference>
<dbReference type="InterPro" id="IPR007560">
    <property type="entry name" value="Restrct_endonuc_IV_Mrr"/>
</dbReference>
<reference evidence="2 3" key="1">
    <citation type="submission" date="2019-10" db="EMBL/GenBank/DDBJ databases">
        <title>Two novel species isolated from a subtropical stream in China.</title>
        <authorList>
            <person name="Lu H."/>
        </authorList>
    </citation>
    <scope>NUCLEOTIDE SEQUENCE [LARGE SCALE GENOMIC DNA]</scope>
    <source>
        <strain evidence="2 3">FT29W</strain>
    </source>
</reference>
<dbReference type="Gene3D" id="3.40.50.300">
    <property type="entry name" value="P-loop containing nucleotide triphosphate hydrolases"/>
    <property type="match status" value="1"/>
</dbReference>
<dbReference type="RefSeq" id="WP_152836033.1">
    <property type="nucleotide sequence ID" value="NZ_WHUG01000001.1"/>
</dbReference>
<dbReference type="Proteomes" id="UP000440498">
    <property type="component" value="Unassembled WGS sequence"/>
</dbReference>
<organism evidence="2 3">
    <name type="scientific">Rugamonas aquatica</name>
    <dbReference type="NCBI Taxonomy" id="2743357"/>
    <lineage>
        <taxon>Bacteria</taxon>
        <taxon>Pseudomonadati</taxon>
        <taxon>Pseudomonadota</taxon>
        <taxon>Betaproteobacteria</taxon>
        <taxon>Burkholderiales</taxon>
        <taxon>Oxalobacteraceae</taxon>
        <taxon>Telluria group</taxon>
        <taxon>Rugamonas</taxon>
    </lineage>
</organism>
<name>A0A6A7MUM4_9BURK</name>
<protein>
    <submittedName>
        <fullName evidence="2">NACHT domain-containing protein</fullName>
    </submittedName>
</protein>
<evidence type="ECO:0000313" key="3">
    <source>
        <dbReference type="Proteomes" id="UP000440498"/>
    </source>
</evidence>
<dbReference type="PROSITE" id="PS50837">
    <property type="entry name" value="NACHT"/>
    <property type="match status" value="1"/>
</dbReference>
<dbReference type="GO" id="GO:0003677">
    <property type="term" value="F:DNA binding"/>
    <property type="evidence" value="ECO:0007669"/>
    <property type="project" value="InterPro"/>
</dbReference>
<dbReference type="Pfam" id="PF05729">
    <property type="entry name" value="NACHT"/>
    <property type="match status" value="1"/>
</dbReference>
<dbReference type="AlphaFoldDB" id="A0A6A7MUM4"/>
<dbReference type="GO" id="GO:0009307">
    <property type="term" value="P:DNA restriction-modification system"/>
    <property type="evidence" value="ECO:0007669"/>
    <property type="project" value="InterPro"/>
</dbReference>
<dbReference type="InterPro" id="IPR007111">
    <property type="entry name" value="NACHT_NTPase"/>
</dbReference>
<evidence type="ECO:0000313" key="2">
    <source>
        <dbReference type="EMBL" id="MQA36645.1"/>
    </source>
</evidence>
<keyword evidence="3" id="KW-1185">Reference proteome</keyword>
<feature type="domain" description="NACHT" evidence="1">
    <location>
        <begin position="171"/>
        <end position="297"/>
    </location>
</feature>
<proteinExistence type="predicted"/>
<sequence length="792" mass="90767">MNSKNIGNSFRDHVLNLLKSKFLDAHTEGKAAWKNADIIFSMMELGKRIKVAVECKNYNRALNTTDFSKILSDYHVALENGEVNLLLVISNKSIEATSRQFIEKARTLRFMTIADLERWLVGLQPYVEALADEFISDEIHQYYVEGRFEGVEGTAFENVQEWIYSPMIDDTGLAILGGYGLGKSSLAKRLASEQASRYLNDPENERLPILLPLGQVVHETELAGLFGKHFTSRYSLESYSYKALMHLNSAGRLLIILDGFDEMKHAMTEHDFRSNFREFNKLRIPGSKVLLLGRPNAFTSESSKLLIRGLSKIGDQFFQNSDFPAWKERKLCFFNVTEQEIFLNGFLKSKNTVMTNTSVRLSRIAEVIQDIDDEILQRPVQTRIVGLLAADPNYTFKGTSRFRLYQDFVRQVIQRDQEKRARSFIPAEHRRLFLCRLAWWSWTRPGIQGTFIREEVPNYLLDGLSDGQAIDILAKRTEYLVSSLTEEKDSNFLYFAHRSFHEFLVSSYITEFDNLKYGDVIELGSAINDEIADFLLESKEDRYLIEIYRVLSEKSVLSQNPRISKLLSSCNYLIKNISEKTNAQITPLDVLIMRNSESKQENTENTRNWLGKIIVSGKNASADCAGLLFFEMLYLNPENQAEIASEFLSKCWQRVLSGLNEVDEDGNSHTENMGVAGNGILFIRPSKLGLLGGALQKQTRKIKLLKDNLVLINAREIYAILNNGIKKLGYSEMEERKEKNLIELRLSSITNGMSEINRKKLEEIYAVKGDEFKLERGRERSKKKRDLNDDEI</sequence>
<evidence type="ECO:0000259" key="1">
    <source>
        <dbReference type="PROSITE" id="PS50837"/>
    </source>
</evidence>
<dbReference type="Pfam" id="PF04471">
    <property type="entry name" value="Mrr_cat"/>
    <property type="match status" value="1"/>
</dbReference>
<gene>
    <name evidence="2" type="ORF">GEV02_00665</name>
</gene>
<accession>A0A6A7MUM4</accession>